<evidence type="ECO:0000313" key="1">
    <source>
        <dbReference type="EMBL" id="QLY33433.1"/>
    </source>
</evidence>
<dbReference type="Proteomes" id="UP000515512">
    <property type="component" value="Chromosome"/>
</dbReference>
<dbReference type="EMBL" id="CP059399">
    <property type="protein sequence ID" value="QLY33433.1"/>
    <property type="molecule type" value="Genomic_DNA"/>
</dbReference>
<keyword evidence="2" id="KW-1185">Reference proteome</keyword>
<dbReference type="KEGG" id="nhu:H0264_15415"/>
<reference evidence="1 2" key="1">
    <citation type="submission" date="2020-07" db="EMBL/GenBank/DDBJ databases">
        <authorList>
            <person name="Zhuang K."/>
            <person name="Ran Y."/>
        </authorList>
    </citation>
    <scope>NUCLEOTIDE SEQUENCE [LARGE SCALE GENOMIC DNA]</scope>
    <source>
        <strain evidence="1 2">WCH-YHL-001</strain>
    </source>
</reference>
<gene>
    <name evidence="1" type="ORF">H0264_15415</name>
</gene>
<name>A0A7D6VEY8_9NOCA</name>
<sequence>MVADLITDGGELPPVRRIIPDIVVDENLPVNLRALGVPVWPGVWYPPMNLKYGPNFTRLPPWNSDRTAD</sequence>
<dbReference type="AlphaFoldDB" id="A0A7D6VEY8"/>
<evidence type="ECO:0000313" key="2">
    <source>
        <dbReference type="Proteomes" id="UP000515512"/>
    </source>
</evidence>
<protein>
    <submittedName>
        <fullName evidence="1">Uncharacterized protein</fullName>
    </submittedName>
</protein>
<organism evidence="1 2">
    <name type="scientific">Nocardia huaxiensis</name>
    <dbReference type="NCBI Taxonomy" id="2755382"/>
    <lineage>
        <taxon>Bacteria</taxon>
        <taxon>Bacillati</taxon>
        <taxon>Actinomycetota</taxon>
        <taxon>Actinomycetes</taxon>
        <taxon>Mycobacteriales</taxon>
        <taxon>Nocardiaceae</taxon>
        <taxon>Nocardia</taxon>
    </lineage>
</organism>
<dbReference type="RefSeq" id="WP_181584597.1">
    <property type="nucleotide sequence ID" value="NZ_CP059399.1"/>
</dbReference>
<accession>A0A7D6VEY8</accession>
<proteinExistence type="predicted"/>